<dbReference type="PANTHER" id="PTHR43320:SF1">
    <property type="entry name" value="OS01G0105900 PROTEIN"/>
    <property type="match status" value="1"/>
</dbReference>
<evidence type="ECO:0000256" key="1">
    <source>
        <dbReference type="ARBA" id="ARBA00010688"/>
    </source>
</evidence>
<dbReference type="RefSeq" id="WP_229724734.1">
    <property type="nucleotide sequence ID" value="NZ_BMDN01000004.1"/>
</dbReference>
<dbReference type="Gene3D" id="3.40.1190.20">
    <property type="match status" value="1"/>
</dbReference>
<sequence length="306" mass="31213">MSSPAEGAHPADGRPTTGVLVVVGDLLEDIVVWATEPIRAATDSASQVFRSRGGSAANVAAHAAALVPTRFIGRVGDDGAGRALEAALAATGVDVRVQRAGRSGAVVLIVAPDGERTMFPDRAAAAELERVDPGWLDDAAWLHVPSYGFEHEPMRGEVRRLVARARDRGATVSIDASSTGLLETLGVERVLGWLADLRPDVLFANETEAALLGVARGGDVAASVARRVVVKHGPWPTEVFDAASLVERVPVAPVASVRDLTGAGDAFAAGYIAAARSGADATACCLAGHALAASVIATPGGDVNGG</sequence>
<dbReference type="GO" id="GO:0016301">
    <property type="term" value="F:kinase activity"/>
    <property type="evidence" value="ECO:0007669"/>
    <property type="project" value="UniProtKB-KW"/>
</dbReference>
<keyword evidence="8" id="KW-1185">Reference proteome</keyword>
<evidence type="ECO:0000256" key="2">
    <source>
        <dbReference type="ARBA" id="ARBA00022679"/>
    </source>
</evidence>
<evidence type="ECO:0000313" key="8">
    <source>
        <dbReference type="Proteomes" id="UP000893823"/>
    </source>
</evidence>
<dbReference type="SUPFAM" id="SSF53613">
    <property type="entry name" value="Ribokinase-like"/>
    <property type="match status" value="1"/>
</dbReference>
<dbReference type="InterPro" id="IPR011611">
    <property type="entry name" value="PfkB_dom"/>
</dbReference>
<reference evidence="5" key="3">
    <citation type="submission" date="2022-06" db="EMBL/GenBank/DDBJ databases">
        <title>Genomic Encyclopedia of Type Strains, Phase III (KMG-III): the genomes of soil and plant-associated and newly described type strains.</title>
        <authorList>
            <person name="Whitman W."/>
        </authorList>
    </citation>
    <scope>NUCLEOTIDE SEQUENCE</scope>
    <source>
        <strain evidence="5">CPCC 202695</strain>
    </source>
</reference>
<reference evidence="7" key="2">
    <citation type="submission" date="2016-10" db="EMBL/GenBank/DDBJ databases">
        <authorList>
            <person name="Varghese N."/>
            <person name="Submissions S."/>
        </authorList>
    </citation>
    <scope>NUCLEOTIDE SEQUENCE [LARGE SCALE GENOMIC DNA]</scope>
    <source>
        <strain evidence="7">CPCC 202695</strain>
    </source>
</reference>
<comment type="similarity">
    <text evidence="1">Belongs to the carbohydrate kinase PfkB family.</text>
</comment>
<dbReference type="Proteomes" id="UP000199482">
    <property type="component" value="Chromosome I"/>
</dbReference>
<dbReference type="EMBL" id="SODL02000004">
    <property type="protein sequence ID" value="MCP2368137.1"/>
    <property type="molecule type" value="Genomic_DNA"/>
</dbReference>
<gene>
    <name evidence="5" type="ORF">BCL57_002310</name>
    <name evidence="6" type="ORF">SAMN04489721_1863</name>
</gene>
<evidence type="ECO:0000259" key="4">
    <source>
        <dbReference type="Pfam" id="PF00294"/>
    </source>
</evidence>
<proteinExistence type="inferred from homology"/>
<evidence type="ECO:0000313" key="6">
    <source>
        <dbReference type="EMBL" id="SDS76109.1"/>
    </source>
</evidence>
<keyword evidence="2" id="KW-0808">Transferase</keyword>
<dbReference type="STRING" id="589382.SAMN04489721_1863"/>
<dbReference type="Pfam" id="PF00294">
    <property type="entry name" value="PfkB"/>
    <property type="match status" value="1"/>
</dbReference>
<keyword evidence="3 6" id="KW-0418">Kinase</keyword>
<dbReference type="PANTHER" id="PTHR43320">
    <property type="entry name" value="SUGAR KINASE"/>
    <property type="match status" value="1"/>
</dbReference>
<organism evidence="6 7">
    <name type="scientific">Agromyces flavus</name>
    <dbReference type="NCBI Taxonomy" id="589382"/>
    <lineage>
        <taxon>Bacteria</taxon>
        <taxon>Bacillati</taxon>
        <taxon>Actinomycetota</taxon>
        <taxon>Actinomycetes</taxon>
        <taxon>Micrococcales</taxon>
        <taxon>Microbacteriaceae</taxon>
        <taxon>Agromyces</taxon>
    </lineage>
</organism>
<evidence type="ECO:0000256" key="3">
    <source>
        <dbReference type="ARBA" id="ARBA00022777"/>
    </source>
</evidence>
<dbReference type="AlphaFoldDB" id="A0A1H1UW52"/>
<reference evidence="6" key="1">
    <citation type="submission" date="2016-10" db="EMBL/GenBank/DDBJ databases">
        <authorList>
            <person name="de Groot N.N."/>
        </authorList>
    </citation>
    <scope>NUCLEOTIDE SEQUENCE [LARGE SCALE GENOMIC DNA]</scope>
    <source>
        <strain evidence="6">CPCC 202695</strain>
    </source>
</reference>
<evidence type="ECO:0000313" key="7">
    <source>
        <dbReference type="Proteomes" id="UP000199482"/>
    </source>
</evidence>
<name>A0A1H1UW52_9MICO</name>
<dbReference type="InterPro" id="IPR029056">
    <property type="entry name" value="Ribokinase-like"/>
</dbReference>
<evidence type="ECO:0000313" key="5">
    <source>
        <dbReference type="EMBL" id="MCP2368137.1"/>
    </source>
</evidence>
<dbReference type="Proteomes" id="UP000893823">
    <property type="component" value="Unassembled WGS sequence"/>
</dbReference>
<accession>A0A1H1UW52</accession>
<dbReference type="EMBL" id="LT629755">
    <property type="protein sequence ID" value="SDS76109.1"/>
    <property type="molecule type" value="Genomic_DNA"/>
</dbReference>
<protein>
    <submittedName>
        <fullName evidence="6">Sugar or nucleoside kinase, ribokinase family</fullName>
    </submittedName>
    <submittedName>
        <fullName evidence="5">Sugar/nucleoside kinase (Ribokinase family)</fullName>
    </submittedName>
</protein>
<feature type="domain" description="Carbohydrate kinase PfkB" evidence="4">
    <location>
        <begin position="20"/>
        <end position="301"/>
    </location>
</feature>
<dbReference type="InterPro" id="IPR052700">
    <property type="entry name" value="Carb_kinase_PfkB-like"/>
</dbReference>